<evidence type="ECO:0000313" key="6">
    <source>
        <dbReference type="EMBL" id="APS00739.1"/>
    </source>
</evidence>
<feature type="transmembrane region" description="Helical" evidence="5">
    <location>
        <begin position="148"/>
        <end position="173"/>
    </location>
</feature>
<dbReference type="Proteomes" id="UP000185544">
    <property type="component" value="Chromosome"/>
</dbReference>
<dbReference type="Gene3D" id="1.20.120.1630">
    <property type="match status" value="1"/>
</dbReference>
<dbReference type="PANTHER" id="PTHR43847">
    <property type="entry name" value="BLL3993 PROTEIN"/>
    <property type="match status" value="1"/>
</dbReference>
<evidence type="ECO:0000256" key="1">
    <source>
        <dbReference type="ARBA" id="ARBA00004127"/>
    </source>
</evidence>
<feature type="transmembrane region" description="Helical" evidence="5">
    <location>
        <begin position="57"/>
        <end position="76"/>
    </location>
</feature>
<dbReference type="OrthoDB" id="5417332at2"/>
<reference evidence="6 7" key="1">
    <citation type="submission" date="2016-08" db="EMBL/GenBank/DDBJ databases">
        <title>Identification and validation of antigenic proteins from Pajaroellobacter abortibovis using de-novo genome sequence assembly and reverse vaccinology.</title>
        <authorList>
            <person name="Welly B.T."/>
            <person name="Miller M.R."/>
            <person name="Stott J.L."/>
            <person name="Blanchard M.T."/>
            <person name="Islas-Trejo A.D."/>
            <person name="O'Rourke S.M."/>
            <person name="Young A.E."/>
            <person name="Medrano J.F."/>
            <person name="Van Eenennaam A.L."/>
        </authorList>
    </citation>
    <scope>NUCLEOTIDE SEQUENCE [LARGE SCALE GENOMIC DNA]</scope>
    <source>
        <strain evidence="6 7">BTF92-0548A/99-0131</strain>
    </source>
</reference>
<gene>
    <name evidence="6" type="ORF">BCY86_08655</name>
</gene>
<dbReference type="PANTHER" id="PTHR43847:SF1">
    <property type="entry name" value="BLL3993 PROTEIN"/>
    <property type="match status" value="1"/>
</dbReference>
<organism evidence="6 7">
    <name type="scientific">Pajaroellobacter abortibovis</name>
    <dbReference type="NCBI Taxonomy" id="1882918"/>
    <lineage>
        <taxon>Bacteria</taxon>
        <taxon>Pseudomonadati</taxon>
        <taxon>Myxococcota</taxon>
        <taxon>Polyangia</taxon>
        <taxon>Polyangiales</taxon>
        <taxon>Polyangiaceae</taxon>
    </lineage>
</organism>
<evidence type="ECO:0000256" key="3">
    <source>
        <dbReference type="ARBA" id="ARBA00022989"/>
    </source>
</evidence>
<evidence type="ECO:0000256" key="4">
    <source>
        <dbReference type="ARBA" id="ARBA00023136"/>
    </source>
</evidence>
<dbReference type="AlphaFoldDB" id="A0A1L6MZ26"/>
<protein>
    <recommendedName>
        <fullName evidence="8">Steroid 5-alpha reductase C-terminal domain-containing protein</fullName>
    </recommendedName>
</protein>
<dbReference type="EMBL" id="CP016908">
    <property type="protein sequence ID" value="APS00739.1"/>
    <property type="molecule type" value="Genomic_DNA"/>
</dbReference>
<keyword evidence="4 5" id="KW-0472">Membrane</keyword>
<keyword evidence="2 5" id="KW-0812">Transmembrane</keyword>
<evidence type="ECO:0000256" key="5">
    <source>
        <dbReference type="SAM" id="Phobius"/>
    </source>
</evidence>
<evidence type="ECO:0008006" key="8">
    <source>
        <dbReference type="Google" id="ProtNLM"/>
    </source>
</evidence>
<dbReference type="RefSeq" id="WP_075277408.1">
    <property type="nucleotide sequence ID" value="NZ_CP016908.1"/>
</dbReference>
<dbReference type="InterPro" id="IPR052527">
    <property type="entry name" value="Metal_cation-efflux_comp"/>
</dbReference>
<evidence type="ECO:0000313" key="7">
    <source>
        <dbReference type="Proteomes" id="UP000185544"/>
    </source>
</evidence>
<dbReference type="KEGG" id="pabo:BCY86_08655"/>
<accession>A0A1L6MZ26</accession>
<evidence type="ECO:0000256" key="2">
    <source>
        <dbReference type="ARBA" id="ARBA00022692"/>
    </source>
</evidence>
<proteinExistence type="predicted"/>
<name>A0A1L6MZ26_9BACT</name>
<dbReference type="InterPro" id="IPR007318">
    <property type="entry name" value="Phopholipid_MeTrfase"/>
</dbReference>
<dbReference type="Pfam" id="PF04191">
    <property type="entry name" value="PEMT"/>
    <property type="match status" value="1"/>
</dbReference>
<sequence>MKPLVFSILFIFLPMIGNPHRMLHPGPWILTLAIWAILITHPPLPTIKEIIHNQSDCLSAIYILIALGITTLSAILEFTYRSITTPSPWSITCISGIALMGGAIFLRVWTINILGKFFTSTVNDDGSPWELIEEGPYHFVRHPSYLSILLAFVASFLMLRSTLCIVLTCLLVLPSYLYRIHREELFLQAKLRTKYQIYQQHTWKLIPFLL</sequence>
<keyword evidence="7" id="KW-1185">Reference proteome</keyword>
<feature type="transmembrane region" description="Helical" evidence="5">
    <location>
        <begin position="88"/>
        <end position="109"/>
    </location>
</feature>
<comment type="subcellular location">
    <subcellularLocation>
        <location evidence="1">Endomembrane system</location>
        <topology evidence="1">Multi-pass membrane protein</topology>
    </subcellularLocation>
</comment>
<dbReference type="GO" id="GO:0012505">
    <property type="term" value="C:endomembrane system"/>
    <property type="evidence" value="ECO:0007669"/>
    <property type="project" value="UniProtKB-SubCell"/>
</dbReference>
<keyword evidence="3 5" id="KW-1133">Transmembrane helix</keyword>
<feature type="transmembrane region" description="Helical" evidence="5">
    <location>
        <begin position="27"/>
        <end position="45"/>
    </location>
</feature>